<feature type="domain" description="Creatinase N-terminal" evidence="2">
    <location>
        <begin position="16"/>
        <end position="151"/>
    </location>
</feature>
<proteinExistence type="predicted"/>
<keyword evidence="3" id="KW-0031">Aminopeptidase</keyword>
<keyword evidence="3" id="KW-0645">Protease</keyword>
<dbReference type="AlphaFoldDB" id="A0A1H6CAU6"/>
<keyword evidence="4" id="KW-1185">Reference proteome</keyword>
<reference evidence="3 4" key="1">
    <citation type="submission" date="2016-10" db="EMBL/GenBank/DDBJ databases">
        <authorList>
            <person name="de Groot N.N."/>
        </authorList>
    </citation>
    <scope>NUCLEOTIDE SEQUENCE [LARGE SCALE GENOMIC DNA]</scope>
    <source>
        <strain evidence="3 4">DSM 26656</strain>
    </source>
</reference>
<organism evidence="3 4">
    <name type="scientific">Bosea lathyri</name>
    <dbReference type="NCBI Taxonomy" id="1036778"/>
    <lineage>
        <taxon>Bacteria</taxon>
        <taxon>Pseudomonadati</taxon>
        <taxon>Pseudomonadota</taxon>
        <taxon>Alphaproteobacteria</taxon>
        <taxon>Hyphomicrobiales</taxon>
        <taxon>Boseaceae</taxon>
        <taxon>Bosea</taxon>
    </lineage>
</organism>
<name>A0A1H6CAU6_9HYPH</name>
<evidence type="ECO:0000313" key="3">
    <source>
        <dbReference type="EMBL" id="SEG70018.1"/>
    </source>
</evidence>
<sequence length="379" mass="42133">MAQMELKFSRAEFERRLRICAEIMLAENLDLMVLDEIESMLWTSGFGISQTLWRCVVIPRDGDPFLVVRCLDEVPALERTHFSEIIGFRDWDDPISVLGGELRKRKLDTAAVGIEFDSQSMSPRRLEDLRKELPGATFVDLGDRFWRERAVKSGEEIQYHRQAASICDQALAHGVAVVRVGARQRDVVAAASQTFMELGADQGFVGLVTSGVGWGALHGNEHSNPIEPGSIVHIELVPSVNGYSSRIMRSVSVGDPTPRQLDVMSQMIAIQDKQLSEMGPGVEAKVIDALAREPMIKTGLRPRYDNITGYTLGCFPNTTQKVSEFVHNFTPVAEWKLKEGMTLHMYLSAEGLAISESIVVRGGGIERLTQTERKLFVAS</sequence>
<dbReference type="OrthoDB" id="9806388at2"/>
<dbReference type="InterPro" id="IPR000587">
    <property type="entry name" value="Creatinase_N"/>
</dbReference>
<accession>A0A1H6CAU6</accession>
<dbReference type="Proteomes" id="UP000236743">
    <property type="component" value="Unassembled WGS sequence"/>
</dbReference>
<dbReference type="Gene3D" id="3.40.350.10">
    <property type="entry name" value="Creatinase/prolidase N-terminal domain"/>
    <property type="match status" value="1"/>
</dbReference>
<protein>
    <submittedName>
        <fullName evidence="3">Xaa-Pro aminopeptidase</fullName>
    </submittedName>
</protein>
<dbReference type="RefSeq" id="WP_160115861.1">
    <property type="nucleotide sequence ID" value="NZ_FNUY01000009.1"/>
</dbReference>
<evidence type="ECO:0000259" key="2">
    <source>
        <dbReference type="Pfam" id="PF01321"/>
    </source>
</evidence>
<evidence type="ECO:0000313" key="4">
    <source>
        <dbReference type="Proteomes" id="UP000236743"/>
    </source>
</evidence>
<evidence type="ECO:0000259" key="1">
    <source>
        <dbReference type="Pfam" id="PF00557"/>
    </source>
</evidence>
<dbReference type="Gene3D" id="3.90.230.10">
    <property type="entry name" value="Creatinase/methionine aminopeptidase superfamily"/>
    <property type="match status" value="1"/>
</dbReference>
<dbReference type="Pfam" id="PF01321">
    <property type="entry name" value="Creatinase_N"/>
    <property type="match status" value="1"/>
</dbReference>
<dbReference type="GO" id="GO:0004177">
    <property type="term" value="F:aminopeptidase activity"/>
    <property type="evidence" value="ECO:0007669"/>
    <property type="project" value="UniProtKB-KW"/>
</dbReference>
<dbReference type="EMBL" id="FNUY01000009">
    <property type="protein sequence ID" value="SEG70018.1"/>
    <property type="molecule type" value="Genomic_DNA"/>
</dbReference>
<keyword evidence="3" id="KW-0378">Hydrolase</keyword>
<dbReference type="PANTHER" id="PTHR46112">
    <property type="entry name" value="AMINOPEPTIDASE"/>
    <property type="match status" value="1"/>
</dbReference>
<dbReference type="InterPro" id="IPR036005">
    <property type="entry name" value="Creatinase/aminopeptidase-like"/>
</dbReference>
<dbReference type="InterPro" id="IPR000994">
    <property type="entry name" value="Pept_M24"/>
</dbReference>
<dbReference type="Pfam" id="PF00557">
    <property type="entry name" value="Peptidase_M24"/>
    <property type="match status" value="1"/>
</dbReference>
<feature type="domain" description="Peptidase M24" evidence="1">
    <location>
        <begin position="160"/>
        <end position="345"/>
    </location>
</feature>
<dbReference type="CDD" id="cd01066">
    <property type="entry name" value="APP_MetAP"/>
    <property type="match status" value="1"/>
</dbReference>
<gene>
    <name evidence="3" type="ORF">SAMN04488115_109200</name>
</gene>
<dbReference type="SUPFAM" id="SSF53092">
    <property type="entry name" value="Creatinase/prolidase N-terminal domain"/>
    <property type="match status" value="1"/>
</dbReference>
<dbReference type="InterPro" id="IPR029149">
    <property type="entry name" value="Creatin/AminoP/Spt16_N"/>
</dbReference>
<dbReference type="PANTHER" id="PTHR46112:SF2">
    <property type="entry name" value="XAA-PRO AMINOPEPTIDASE P-RELATED"/>
    <property type="match status" value="1"/>
</dbReference>
<dbReference type="InterPro" id="IPR050659">
    <property type="entry name" value="Peptidase_M24B"/>
</dbReference>
<dbReference type="SUPFAM" id="SSF55920">
    <property type="entry name" value="Creatinase/aminopeptidase"/>
    <property type="match status" value="1"/>
</dbReference>